<evidence type="ECO:0000313" key="2">
    <source>
        <dbReference type="Proteomes" id="UP000219422"/>
    </source>
</evidence>
<protein>
    <submittedName>
        <fullName evidence="1">Uncharacterized protein</fullName>
    </submittedName>
</protein>
<organism evidence="1 2">
    <name type="scientific">Sphingobium yanoikuyae</name>
    <name type="common">Sphingomonas yanoikuyae</name>
    <dbReference type="NCBI Taxonomy" id="13690"/>
    <lineage>
        <taxon>Bacteria</taxon>
        <taxon>Pseudomonadati</taxon>
        <taxon>Pseudomonadota</taxon>
        <taxon>Alphaproteobacteria</taxon>
        <taxon>Sphingomonadales</taxon>
        <taxon>Sphingomonadaceae</taxon>
        <taxon>Sphingobium</taxon>
    </lineage>
</organism>
<reference evidence="1 2" key="1">
    <citation type="submission" date="2017-10" db="EMBL/GenBank/DDBJ databases">
        <title>Sphingobium yanoikuyae S72.</title>
        <authorList>
            <person name="Sanchez E."/>
            <person name="Bustos P."/>
            <person name="Mendoza P."/>
            <person name="Guo X."/>
            <person name="Mendoza A."/>
        </authorList>
    </citation>
    <scope>NUCLEOTIDE SEQUENCE [LARGE SCALE GENOMIC DNA]</scope>
    <source>
        <strain evidence="1 2">S72</strain>
    </source>
</reference>
<name>A0A291N0T2_SPHYA</name>
<evidence type="ECO:0000313" key="1">
    <source>
        <dbReference type="EMBL" id="ATI80957.1"/>
    </source>
</evidence>
<dbReference type="AlphaFoldDB" id="A0A291N0T2"/>
<dbReference type="Proteomes" id="UP000219422">
    <property type="component" value="Chromosome"/>
</dbReference>
<dbReference type="RefSeq" id="WP_097384045.1">
    <property type="nucleotide sequence ID" value="NZ_CP023741.1"/>
</dbReference>
<gene>
    <name evidence="1" type="ORF">A6768_13885</name>
</gene>
<dbReference type="KEGG" id="sya:A6768_13885"/>
<proteinExistence type="predicted"/>
<sequence>MIEHKPWIGTRYHSGFDGKKLLIVGHSHHGSEDHDDFTIRTVEELALTGDHWFFNAIAGYFGAVSGKDFWEQLAFINTLPNLVGEADRRYEAGTAEQRRAVPGRVLRVINDLKPQKAIVFSKAAWKVWPMFDGSVEEGALLVPETDEIWYGSYANGTDQPTLAYQLRHPQYAPKDAMARSVEAIMQHQFA</sequence>
<dbReference type="GeneID" id="57777923"/>
<dbReference type="EMBL" id="CP023741">
    <property type="protein sequence ID" value="ATI80957.1"/>
    <property type="molecule type" value="Genomic_DNA"/>
</dbReference>
<accession>A0A291N0T2</accession>